<organism evidence="3 4">
    <name type="scientific">Alkaliphilus peptidifermentans DSM 18978</name>
    <dbReference type="NCBI Taxonomy" id="1120976"/>
    <lineage>
        <taxon>Bacteria</taxon>
        <taxon>Bacillati</taxon>
        <taxon>Bacillota</taxon>
        <taxon>Clostridia</taxon>
        <taxon>Peptostreptococcales</taxon>
        <taxon>Natronincolaceae</taxon>
        <taxon>Alkaliphilus</taxon>
    </lineage>
</organism>
<dbReference type="AlphaFoldDB" id="A0A1G5GCQ9"/>
<dbReference type="InterPro" id="IPR001296">
    <property type="entry name" value="Glyco_trans_1"/>
</dbReference>
<keyword evidence="3" id="KW-0808">Transferase</keyword>
<dbReference type="Proteomes" id="UP000198636">
    <property type="component" value="Unassembled WGS sequence"/>
</dbReference>
<dbReference type="Pfam" id="PF13439">
    <property type="entry name" value="Glyco_transf_4"/>
    <property type="match status" value="1"/>
</dbReference>
<dbReference type="Gene3D" id="3.40.50.2000">
    <property type="entry name" value="Glycogen Phosphorylase B"/>
    <property type="match status" value="2"/>
</dbReference>
<dbReference type="PANTHER" id="PTHR12526:SF630">
    <property type="entry name" value="GLYCOSYLTRANSFERASE"/>
    <property type="match status" value="1"/>
</dbReference>
<evidence type="ECO:0000259" key="1">
    <source>
        <dbReference type="Pfam" id="PF00534"/>
    </source>
</evidence>
<dbReference type="SUPFAM" id="SSF53756">
    <property type="entry name" value="UDP-Glycosyltransferase/glycogen phosphorylase"/>
    <property type="match status" value="1"/>
</dbReference>
<feature type="domain" description="Glycosyl transferase family 1" evidence="1">
    <location>
        <begin position="175"/>
        <end position="335"/>
    </location>
</feature>
<accession>A0A1G5GCQ9</accession>
<dbReference type="RefSeq" id="WP_091542130.1">
    <property type="nucleotide sequence ID" value="NZ_FMUS01000009.1"/>
</dbReference>
<dbReference type="OrthoDB" id="9806653at2"/>
<dbReference type="Pfam" id="PF00534">
    <property type="entry name" value="Glycos_transf_1"/>
    <property type="match status" value="1"/>
</dbReference>
<reference evidence="3 4" key="1">
    <citation type="submission" date="2016-10" db="EMBL/GenBank/DDBJ databases">
        <authorList>
            <person name="de Groot N.N."/>
        </authorList>
    </citation>
    <scope>NUCLEOTIDE SEQUENCE [LARGE SCALE GENOMIC DNA]</scope>
    <source>
        <strain evidence="3 4">DSM 18978</strain>
    </source>
</reference>
<dbReference type="InterPro" id="IPR028098">
    <property type="entry name" value="Glyco_trans_4-like_N"/>
</dbReference>
<sequence>MVKVIHVISDHNFGGAGQYLMSILKYSNRQEFDVQVICHGKGQLYHKLVKETNIKIHLASETIGPKSFDPKLFIKILKILNNEKPQILHVHASLAGRLAAKLLGIKIVMTKHWKQNPGNRQLIKLMSKGLTNKIIAISDAVAVSLVKAGVPDKFIKVIHNGIDVESFQSLSEVDMREELKIKTPIVIGMVARLEAEKDHKTFLKAAKLVLDNTRDVTFIVAGKGSMESELKEYGRELKIDKNVIFTGFVENINELINILDISVLTSVNEAFGLVLAEGMILEKPIVATSLDSIQEVVGEAGLYFTPGDAEGLANKMLKLITNDDMRLQLGKQGKDRVLKFFDSRVMVKKLEDTYRVL</sequence>
<dbReference type="EMBL" id="FMUS01000009">
    <property type="protein sequence ID" value="SCY49141.1"/>
    <property type="molecule type" value="Genomic_DNA"/>
</dbReference>
<evidence type="ECO:0000313" key="3">
    <source>
        <dbReference type="EMBL" id="SCY49141.1"/>
    </source>
</evidence>
<name>A0A1G5GCQ9_9FIRM</name>
<gene>
    <name evidence="3" type="ORF">SAMN03080606_01638</name>
</gene>
<keyword evidence="4" id="KW-1185">Reference proteome</keyword>
<protein>
    <submittedName>
        <fullName evidence="3">Glycosyltransferase involved in cell wall bisynthesis</fullName>
    </submittedName>
</protein>
<proteinExistence type="predicted"/>
<dbReference type="STRING" id="1120976.SAMN03080606_01638"/>
<evidence type="ECO:0000313" key="4">
    <source>
        <dbReference type="Proteomes" id="UP000198636"/>
    </source>
</evidence>
<evidence type="ECO:0000259" key="2">
    <source>
        <dbReference type="Pfam" id="PF13439"/>
    </source>
</evidence>
<feature type="domain" description="Glycosyltransferase subfamily 4-like N-terminal" evidence="2">
    <location>
        <begin position="13"/>
        <end position="165"/>
    </location>
</feature>
<dbReference type="GO" id="GO:0016757">
    <property type="term" value="F:glycosyltransferase activity"/>
    <property type="evidence" value="ECO:0007669"/>
    <property type="project" value="InterPro"/>
</dbReference>
<dbReference type="PANTHER" id="PTHR12526">
    <property type="entry name" value="GLYCOSYLTRANSFERASE"/>
    <property type="match status" value="1"/>
</dbReference>